<accession>A0A7J6CAP0</accession>
<dbReference type="AlphaFoldDB" id="A0A7J6CAP0"/>
<gene>
    <name evidence="1" type="ORF">G5714_015364</name>
</gene>
<dbReference type="EMBL" id="JAAMOB010000015">
    <property type="protein sequence ID" value="KAF4104377.1"/>
    <property type="molecule type" value="Genomic_DNA"/>
</dbReference>
<name>A0A7J6CAP0_9TELE</name>
<proteinExistence type="predicted"/>
<organism evidence="1 2">
    <name type="scientific">Onychostoma macrolepis</name>
    <dbReference type="NCBI Taxonomy" id="369639"/>
    <lineage>
        <taxon>Eukaryota</taxon>
        <taxon>Metazoa</taxon>
        <taxon>Chordata</taxon>
        <taxon>Craniata</taxon>
        <taxon>Vertebrata</taxon>
        <taxon>Euteleostomi</taxon>
        <taxon>Actinopterygii</taxon>
        <taxon>Neopterygii</taxon>
        <taxon>Teleostei</taxon>
        <taxon>Ostariophysi</taxon>
        <taxon>Cypriniformes</taxon>
        <taxon>Cyprinidae</taxon>
        <taxon>Acrossocheilinae</taxon>
        <taxon>Onychostoma</taxon>
    </lineage>
</organism>
<dbReference type="Proteomes" id="UP000579812">
    <property type="component" value="Unassembled WGS sequence"/>
</dbReference>
<evidence type="ECO:0000313" key="2">
    <source>
        <dbReference type="Proteomes" id="UP000579812"/>
    </source>
</evidence>
<evidence type="ECO:0000313" key="1">
    <source>
        <dbReference type="EMBL" id="KAF4104377.1"/>
    </source>
</evidence>
<keyword evidence="2" id="KW-1185">Reference proteome</keyword>
<reference evidence="1 2" key="1">
    <citation type="submission" date="2020-04" db="EMBL/GenBank/DDBJ databases">
        <title>Chromosome-level genome assembly of a cyprinid fish Onychostoma macrolepis by integration of Nanopore Sequencing, Bionano and Hi-C technology.</title>
        <authorList>
            <person name="Wang D."/>
        </authorList>
    </citation>
    <scope>NUCLEOTIDE SEQUENCE [LARGE SCALE GENOMIC DNA]</scope>
    <source>
        <strain evidence="1">SWU-2019</strain>
        <tissue evidence="1">Muscle</tissue>
    </source>
</reference>
<protein>
    <submittedName>
        <fullName evidence="1">Uncharacterized protein</fullName>
    </submittedName>
</protein>
<sequence>MNKSVKQKESNQRGLDHLTFGEFVEFLARSPARVAGGPQAVLTEAAAPPVVADKAAEAAAPPVAADEAAAPPAAIKGVRGLVCRTQYLQPASQSAPADTACRNPTDVNASSVVLIESRLRLLDDGAARTSTPVSVGERLEAESALTLALPSSSGQPSHRIHINPLMSS</sequence>
<comment type="caution">
    <text evidence="1">The sequence shown here is derived from an EMBL/GenBank/DDBJ whole genome shotgun (WGS) entry which is preliminary data.</text>
</comment>